<sequence length="138" mass="14894">MRPRRRPRRALLFAAGLRQSVGLRPLRSSLPWPQPCVYVVVPRAGGPRAGGAALRVSIHGSASPLSQGRGTLPAGSGRAARGGPGPCPQGAGIVASWPPELSRLSFSFSRHHRAASRACMPRLYVVRWRTIHLLHPLY</sequence>
<proteinExistence type="predicted"/>
<protein>
    <submittedName>
        <fullName evidence="2">Uncharacterized protein</fullName>
    </submittedName>
</protein>
<reference evidence="2" key="1">
    <citation type="journal article" date="2020" name="Stud. Mycol.">
        <title>101 Dothideomycetes genomes: a test case for predicting lifestyles and emergence of pathogens.</title>
        <authorList>
            <person name="Haridas S."/>
            <person name="Albert R."/>
            <person name="Binder M."/>
            <person name="Bloem J."/>
            <person name="Labutti K."/>
            <person name="Salamov A."/>
            <person name="Andreopoulos B."/>
            <person name="Baker S."/>
            <person name="Barry K."/>
            <person name="Bills G."/>
            <person name="Bluhm B."/>
            <person name="Cannon C."/>
            <person name="Castanera R."/>
            <person name="Culley D."/>
            <person name="Daum C."/>
            <person name="Ezra D."/>
            <person name="Gonzalez J."/>
            <person name="Henrissat B."/>
            <person name="Kuo A."/>
            <person name="Liang C."/>
            <person name="Lipzen A."/>
            <person name="Lutzoni F."/>
            <person name="Magnuson J."/>
            <person name="Mondo S."/>
            <person name="Nolan M."/>
            <person name="Ohm R."/>
            <person name="Pangilinan J."/>
            <person name="Park H.-J."/>
            <person name="Ramirez L."/>
            <person name="Alfaro M."/>
            <person name="Sun H."/>
            <person name="Tritt A."/>
            <person name="Yoshinaga Y."/>
            <person name="Zwiers L.-H."/>
            <person name="Turgeon B."/>
            <person name="Goodwin S."/>
            <person name="Spatafora J."/>
            <person name="Crous P."/>
            <person name="Grigoriev I."/>
        </authorList>
    </citation>
    <scope>NUCLEOTIDE SEQUENCE</scope>
    <source>
        <strain evidence="2">ATCC 16933</strain>
    </source>
</reference>
<dbReference type="AlphaFoldDB" id="A0A6A6NXV2"/>
<gene>
    <name evidence="2" type="ORF">BDY21DRAFT_55950</name>
</gene>
<evidence type="ECO:0000256" key="1">
    <source>
        <dbReference type="SAM" id="MobiDB-lite"/>
    </source>
</evidence>
<evidence type="ECO:0000313" key="2">
    <source>
        <dbReference type="EMBL" id="KAF2456093.1"/>
    </source>
</evidence>
<keyword evidence="3" id="KW-1185">Reference proteome</keyword>
<dbReference type="Proteomes" id="UP000799766">
    <property type="component" value="Unassembled WGS sequence"/>
</dbReference>
<dbReference type="EMBL" id="MU001684">
    <property type="protein sequence ID" value="KAF2456093.1"/>
    <property type="molecule type" value="Genomic_DNA"/>
</dbReference>
<accession>A0A6A6NXV2</accession>
<evidence type="ECO:0000313" key="3">
    <source>
        <dbReference type="Proteomes" id="UP000799766"/>
    </source>
</evidence>
<name>A0A6A6NXV2_9PEZI</name>
<feature type="region of interest" description="Disordered" evidence="1">
    <location>
        <begin position="62"/>
        <end position="85"/>
    </location>
</feature>
<organism evidence="2 3">
    <name type="scientific">Lineolata rhizophorae</name>
    <dbReference type="NCBI Taxonomy" id="578093"/>
    <lineage>
        <taxon>Eukaryota</taxon>
        <taxon>Fungi</taxon>
        <taxon>Dikarya</taxon>
        <taxon>Ascomycota</taxon>
        <taxon>Pezizomycotina</taxon>
        <taxon>Dothideomycetes</taxon>
        <taxon>Dothideomycetes incertae sedis</taxon>
        <taxon>Lineolatales</taxon>
        <taxon>Lineolataceae</taxon>
        <taxon>Lineolata</taxon>
    </lineage>
</organism>